<evidence type="ECO:0000313" key="3">
    <source>
        <dbReference type="EMBL" id="AAN55692.1"/>
    </source>
</evidence>
<reference evidence="3 4" key="1">
    <citation type="journal article" date="2002" name="Nat. Biotechnol.">
        <title>Genome sequence of the dissimilatory metal ion-reducing bacterium Shewanella oneidensis.</title>
        <authorList>
            <person name="Heidelberg J.F."/>
            <person name="Paulsen I.T."/>
            <person name="Nelson K.E."/>
            <person name="Gaidos E.J."/>
            <person name="Nelson W.C."/>
            <person name="Read T.D."/>
            <person name="Eisen J.A."/>
            <person name="Seshadri R."/>
            <person name="Ward N."/>
            <person name="Methe B."/>
            <person name="Clayton R.A."/>
            <person name="Meyer T."/>
            <person name="Tsapin A."/>
            <person name="Scott J."/>
            <person name="Beanan M."/>
            <person name="Brinkac L."/>
            <person name="Daugherty S."/>
            <person name="DeBoy R.T."/>
            <person name="Dodson R.J."/>
            <person name="Durkin A.S."/>
            <person name="Haft D.H."/>
            <person name="Kolonay J.F."/>
            <person name="Madupu R."/>
            <person name="Peterson J.D."/>
            <person name="Umayam L.A."/>
            <person name="White O."/>
            <person name="Wolf A.M."/>
            <person name="Vamathevan J."/>
            <person name="Weidman J."/>
            <person name="Impraim M."/>
            <person name="Lee K."/>
            <person name="Berry K."/>
            <person name="Lee C."/>
            <person name="Mueller J."/>
            <person name="Khouri H."/>
            <person name="Gill J."/>
            <person name="Utterback T.R."/>
            <person name="McDonald L.A."/>
            <person name="Feldblyum T.V."/>
            <person name="Smith H.O."/>
            <person name="Venter J.C."/>
            <person name="Nealson K.H."/>
            <person name="Fraser C.M."/>
        </authorList>
    </citation>
    <scope>NUCLEOTIDE SEQUENCE [LARGE SCALE GENOMIC DNA]</scope>
    <source>
        <strain evidence="4">ATCC 700550 / JCM 31522 / CIP 106686 / LMG 19005 / NCIMB 14063 / MR-1</strain>
    </source>
</reference>
<dbReference type="InterPro" id="IPR053721">
    <property type="entry name" value="Fimbrial_Adhesin_Reg"/>
</dbReference>
<dbReference type="KEGG" id="son:SO_2664"/>
<evidence type="ECO:0000256" key="1">
    <source>
        <dbReference type="ARBA" id="ARBA00023015"/>
    </source>
</evidence>
<dbReference type="HOGENOM" id="CLU_175609_0_0_6"/>
<dbReference type="PATRIC" id="fig|211586.12.peg.2566"/>
<sequence>MKMLLRGAESPERITLMLKMTGIRSPEIIAAIYEHLQFGMREKHAAIKHGVEQQNLNRALNTLNEFAKDYEELKALDWQHLNKLHQKSDVKNSNLNI</sequence>
<dbReference type="EMBL" id="AE014299">
    <property type="protein sequence ID" value="AAN55692.1"/>
    <property type="molecule type" value="Genomic_DNA"/>
</dbReference>
<dbReference type="BioCyc" id="SONE211586:G1GMP-2448-MONOMER"/>
<reference evidence="3 4" key="3">
    <citation type="journal article" date="2008" name="Appl. Environ. Microbiol.">
        <title>Identification of mobile elements and pseudogenes in the Shewanella oneidensis MR-1 genome.</title>
        <authorList>
            <person name="Romine M.F."/>
            <person name="Carlson T.S."/>
            <person name="Norbeck A.D."/>
            <person name="McCue L.A."/>
            <person name="Lipton M.S."/>
        </authorList>
    </citation>
    <scope>NUCLEOTIDE SEQUENCE [LARGE SCALE GENOMIC DNA]</scope>
    <source>
        <strain evidence="4">ATCC 700550 / JCM 31522 / CIP 106686 / LMG 19005 / NCIMB 14063 / MR-1</strain>
    </source>
</reference>
<dbReference type="RefSeq" id="WP_011072610.1">
    <property type="nucleotide sequence ID" value="NC_004347.2"/>
</dbReference>
<proteinExistence type="predicted"/>
<dbReference type="STRING" id="211586.SO_2664"/>
<dbReference type="OrthoDB" id="6309766at2"/>
<reference evidence="3 4" key="2">
    <citation type="journal article" date="2005" name="Proteomics">
        <title>Global detection and characterization of hypothetical proteins in Shewanella oneidensis MR-1 using LC-MS based proteomics.</title>
        <authorList>
            <person name="Elias D.A."/>
            <person name="Monroe M.E."/>
            <person name="Marshall M.J."/>
            <person name="Romine M.F."/>
            <person name="Belieav A.S."/>
            <person name="Fredrickson J.K."/>
            <person name="Anderson G.A."/>
            <person name="Smith R.D."/>
            <person name="Lipton M.S."/>
        </authorList>
    </citation>
    <scope>NUCLEOTIDE SEQUENCE [LARGE SCALE GENOMIC DNA]</scope>
    <source>
        <strain evidence="4">ATCC 700550 / JCM 31522 / CIP 106686 / LMG 19005 / NCIMB 14063 / MR-1</strain>
    </source>
</reference>
<dbReference type="eggNOG" id="ENOG5032WWC">
    <property type="taxonomic scope" value="Bacteria"/>
</dbReference>
<organism evidence="3 4">
    <name type="scientific">Shewanella oneidensis (strain ATCC 700550 / JCM 31522 / CIP 106686 / LMG 19005 / NCIMB 14063 / MR-1)</name>
    <dbReference type="NCBI Taxonomy" id="211586"/>
    <lineage>
        <taxon>Bacteria</taxon>
        <taxon>Pseudomonadati</taxon>
        <taxon>Pseudomonadota</taxon>
        <taxon>Gammaproteobacteria</taxon>
        <taxon>Alteromonadales</taxon>
        <taxon>Shewanellaceae</taxon>
        <taxon>Shewanella</taxon>
    </lineage>
</organism>
<keyword evidence="2" id="KW-0804">Transcription</keyword>
<dbReference type="Proteomes" id="UP000008186">
    <property type="component" value="Chromosome"/>
</dbReference>
<gene>
    <name evidence="3" type="ordered locus">SO_2664</name>
</gene>
<name>Q8EDS9_SHEON</name>
<evidence type="ECO:0000256" key="2">
    <source>
        <dbReference type="ARBA" id="ARBA00023163"/>
    </source>
</evidence>
<protein>
    <submittedName>
        <fullName evidence="3">Mu phage uncharacterized protein</fullName>
    </submittedName>
</protein>
<dbReference type="PaxDb" id="211586-SO_2664"/>
<reference evidence="3 4" key="4">
    <citation type="journal article" date="2011" name="BMC Genomics">
        <title>Genome-wide protein localization prediction strategies for gram negative bacteria.</title>
        <authorList>
            <person name="Romine M.F."/>
        </authorList>
    </citation>
    <scope>NUCLEOTIDE SEQUENCE [LARGE SCALE GENOMIC DNA]</scope>
    <source>
        <strain evidence="4">ATCC 700550 / JCM 31522 / CIP 106686 / LMG 19005 / NCIMB 14063 / MR-1</strain>
    </source>
</reference>
<evidence type="ECO:0000313" key="4">
    <source>
        <dbReference type="Proteomes" id="UP000008186"/>
    </source>
</evidence>
<dbReference type="AlphaFoldDB" id="Q8EDS9"/>
<keyword evidence="4" id="KW-1185">Reference proteome</keyword>
<accession>Q8EDS9</accession>
<keyword evidence="1" id="KW-0805">Transcription regulation</keyword>
<dbReference type="Gene3D" id="1.10.10.2690">
    <property type="match status" value="1"/>
</dbReference>